<sequence>MGSETDSTGVTVVEPLTADDIDIDPDDLSAIAEARIPLSQNPRKAEYLSNRAVGFTIREALALSEVTQTTLNRWRREDHEFLQFEQERLAFLHRTISSDIMRMKWLRNFFLVLRRDSRILYKSAFNFEGLTENERSYLHLIRKHYTPQDLLALEKALEPEHGERARIEVDKAVFIVDGKEVRDPDQRQAVARVVLDRFNANAKYVETREAEDES</sequence>
<reference evidence="1" key="1">
    <citation type="journal article" date="2015" name="Nature">
        <title>Complex archaea that bridge the gap between prokaryotes and eukaryotes.</title>
        <authorList>
            <person name="Spang A."/>
            <person name="Saw J.H."/>
            <person name="Jorgensen S.L."/>
            <person name="Zaremba-Niedzwiedzka K."/>
            <person name="Martijn J."/>
            <person name="Lind A.E."/>
            <person name="van Eijk R."/>
            <person name="Schleper C."/>
            <person name="Guy L."/>
            <person name="Ettema T.J."/>
        </authorList>
    </citation>
    <scope>NUCLEOTIDE SEQUENCE</scope>
</reference>
<organism evidence="1">
    <name type="scientific">marine sediment metagenome</name>
    <dbReference type="NCBI Taxonomy" id="412755"/>
    <lineage>
        <taxon>unclassified sequences</taxon>
        <taxon>metagenomes</taxon>
        <taxon>ecological metagenomes</taxon>
    </lineage>
</organism>
<name>A0A0F9LZS8_9ZZZZ</name>
<dbReference type="AlphaFoldDB" id="A0A0F9LZS8"/>
<protein>
    <submittedName>
        <fullName evidence="1">Uncharacterized protein</fullName>
    </submittedName>
</protein>
<accession>A0A0F9LZS8</accession>
<proteinExistence type="predicted"/>
<gene>
    <name evidence="1" type="ORF">LCGC14_1216960</name>
</gene>
<comment type="caution">
    <text evidence="1">The sequence shown here is derived from an EMBL/GenBank/DDBJ whole genome shotgun (WGS) entry which is preliminary data.</text>
</comment>
<dbReference type="EMBL" id="LAZR01006371">
    <property type="protein sequence ID" value="KKM92596.1"/>
    <property type="molecule type" value="Genomic_DNA"/>
</dbReference>
<evidence type="ECO:0000313" key="1">
    <source>
        <dbReference type="EMBL" id="KKM92596.1"/>
    </source>
</evidence>